<evidence type="ECO:0000313" key="3">
    <source>
        <dbReference type="EMBL" id="KAG5581535.1"/>
    </source>
</evidence>
<comment type="caution">
    <text evidence="3">The sequence shown here is derived from an EMBL/GenBank/DDBJ whole genome shotgun (WGS) entry which is preliminary data.</text>
</comment>
<organism evidence="3 4">
    <name type="scientific">Solanum commersonii</name>
    <name type="common">Commerson's wild potato</name>
    <name type="synonym">Commerson's nightshade</name>
    <dbReference type="NCBI Taxonomy" id="4109"/>
    <lineage>
        <taxon>Eukaryota</taxon>
        <taxon>Viridiplantae</taxon>
        <taxon>Streptophyta</taxon>
        <taxon>Embryophyta</taxon>
        <taxon>Tracheophyta</taxon>
        <taxon>Spermatophyta</taxon>
        <taxon>Magnoliopsida</taxon>
        <taxon>eudicotyledons</taxon>
        <taxon>Gunneridae</taxon>
        <taxon>Pentapetalae</taxon>
        <taxon>asterids</taxon>
        <taxon>lamiids</taxon>
        <taxon>Solanales</taxon>
        <taxon>Solanaceae</taxon>
        <taxon>Solanoideae</taxon>
        <taxon>Solaneae</taxon>
        <taxon>Solanum</taxon>
    </lineage>
</organism>
<evidence type="ECO:0000256" key="1">
    <source>
        <dbReference type="SAM" id="MobiDB-lite"/>
    </source>
</evidence>
<keyword evidence="4" id="KW-1185">Reference proteome</keyword>
<name>A0A9J5X1G5_SOLCO</name>
<evidence type="ECO:0000313" key="4">
    <source>
        <dbReference type="Proteomes" id="UP000824120"/>
    </source>
</evidence>
<dbReference type="AlphaFoldDB" id="A0A9J5X1G5"/>
<dbReference type="Pfam" id="PF20167">
    <property type="entry name" value="Transposase_32"/>
    <property type="match status" value="1"/>
</dbReference>
<feature type="domain" description="Putative plant transposon protein" evidence="2">
    <location>
        <begin position="126"/>
        <end position="278"/>
    </location>
</feature>
<proteinExistence type="predicted"/>
<feature type="region of interest" description="Disordered" evidence="1">
    <location>
        <begin position="40"/>
        <end position="69"/>
    </location>
</feature>
<evidence type="ECO:0000259" key="2">
    <source>
        <dbReference type="Pfam" id="PF20167"/>
    </source>
</evidence>
<dbReference type="InterPro" id="IPR046796">
    <property type="entry name" value="Transposase_32_dom"/>
</dbReference>
<dbReference type="EMBL" id="JACXVP010000010">
    <property type="protein sequence ID" value="KAG5581535.1"/>
    <property type="molecule type" value="Genomic_DNA"/>
</dbReference>
<dbReference type="Proteomes" id="UP000824120">
    <property type="component" value="Chromosome 10"/>
</dbReference>
<protein>
    <recommendedName>
        <fullName evidence="2">Putative plant transposon protein domain-containing protein</fullName>
    </recommendedName>
</protein>
<accession>A0A9J5X1G5</accession>
<sequence length="333" mass="37718">MSRNRLRRASLSSRSKDHILASPGIKFPVDTMSIPRRASQVIMSSSQKPGKEVATSSHKKRAQSGNVPLAPAIPKGQTRWFEVKVVTKEGKAWYKRHTKASYFSDVCIDKDSLAHEFPQILRQIRELGMEFIFAEPAECNLHMVREFYANWAPEARSHYVTVRDRNVPITPTGINDILGTLKDTNSLMLTSPWHNRLSIAGKDITNLFPMLTCFGRHGLHYTNITRDIVCLVYALMTGTELNIRAIVKSAMHKARVHKGHRYAFGGLITQICRDAGVPEENVDYMTPLYPALVDITQTKGPHTEFGPTLTTGECRRRDELIMARMYGLEMLRH</sequence>
<gene>
    <name evidence="3" type="ORF">H5410_052162</name>
</gene>
<reference evidence="3 4" key="1">
    <citation type="submission" date="2020-09" db="EMBL/GenBank/DDBJ databases">
        <title>De no assembly of potato wild relative species, Solanum commersonii.</title>
        <authorList>
            <person name="Cho K."/>
        </authorList>
    </citation>
    <scope>NUCLEOTIDE SEQUENCE [LARGE SCALE GENOMIC DNA]</scope>
    <source>
        <strain evidence="3">LZ3.2</strain>
        <tissue evidence="3">Leaf</tissue>
    </source>
</reference>